<comment type="caution">
    <text evidence="2">The sequence shown here is derived from an EMBL/GenBank/DDBJ whole genome shotgun (WGS) entry which is preliminary data.</text>
</comment>
<protein>
    <recommendedName>
        <fullName evidence="4">Outer membrane protein beta-barrel domain-containing protein</fullName>
    </recommendedName>
</protein>
<dbReference type="Proteomes" id="UP000317624">
    <property type="component" value="Unassembled WGS sequence"/>
</dbReference>
<evidence type="ECO:0008006" key="4">
    <source>
        <dbReference type="Google" id="ProtNLM"/>
    </source>
</evidence>
<organism evidence="2 3">
    <name type="scientific">Hymenobacter setariae</name>
    <dbReference type="NCBI Taxonomy" id="2594794"/>
    <lineage>
        <taxon>Bacteria</taxon>
        <taxon>Pseudomonadati</taxon>
        <taxon>Bacteroidota</taxon>
        <taxon>Cytophagia</taxon>
        <taxon>Cytophagales</taxon>
        <taxon>Hymenobacteraceae</taxon>
        <taxon>Hymenobacter</taxon>
    </lineage>
</organism>
<reference evidence="2 3" key="1">
    <citation type="submission" date="2019-07" db="EMBL/GenBank/DDBJ databases">
        <title>Hymenobacter sp. straun FUR1 Genome sequencing and assembly.</title>
        <authorList>
            <person name="Chhetri G."/>
        </authorList>
    </citation>
    <scope>NUCLEOTIDE SEQUENCE [LARGE SCALE GENOMIC DNA]</scope>
    <source>
        <strain evidence="2 3">Fur1</strain>
    </source>
</reference>
<sequence length="257" mass="28083">MIRLVLATLLSGSLAAGLSAPAQAAPADYRPPRHFYTPSHQPYRRLPTRLAFGFNLANYNGDLTGRLRDNTLRLGLSLGLVRTLSPHLTFGADLGYVKFKAVDQYPDRGYRFEGTNALLTTFLRYNILADKSMYLGPNRRSTTWQPFLQAGVGGMVYNPTPAQVVLGSTVPLVAEGNNTATFSGVAAVLPVGAGITLRASRSLYFTLEGLYYFTSSDLLDGISQRGNPNSVDSFMTGALKIEYAFYKKKGKPLVHFD</sequence>
<dbReference type="EMBL" id="VMRJ01000003">
    <property type="protein sequence ID" value="TVT40377.1"/>
    <property type="molecule type" value="Genomic_DNA"/>
</dbReference>
<evidence type="ECO:0000313" key="3">
    <source>
        <dbReference type="Proteomes" id="UP000317624"/>
    </source>
</evidence>
<keyword evidence="3" id="KW-1185">Reference proteome</keyword>
<dbReference type="AlphaFoldDB" id="A0A558BV31"/>
<feature type="chain" id="PRO_5021885627" description="Outer membrane protein beta-barrel domain-containing protein" evidence="1">
    <location>
        <begin position="25"/>
        <end position="257"/>
    </location>
</feature>
<name>A0A558BV31_9BACT</name>
<dbReference type="RefSeq" id="WP_144848235.1">
    <property type="nucleotide sequence ID" value="NZ_VMRJ01000003.1"/>
</dbReference>
<keyword evidence="1" id="KW-0732">Signal</keyword>
<proteinExistence type="predicted"/>
<accession>A0A558BV31</accession>
<evidence type="ECO:0000256" key="1">
    <source>
        <dbReference type="SAM" id="SignalP"/>
    </source>
</evidence>
<feature type="signal peptide" evidence="1">
    <location>
        <begin position="1"/>
        <end position="24"/>
    </location>
</feature>
<dbReference type="OrthoDB" id="940928at2"/>
<gene>
    <name evidence="2" type="ORF">FNT36_12920</name>
</gene>
<evidence type="ECO:0000313" key="2">
    <source>
        <dbReference type="EMBL" id="TVT40377.1"/>
    </source>
</evidence>